<comment type="subunit">
    <text evidence="10">Homodimer.</text>
</comment>
<keyword evidence="9 10" id="KW-0170">Cobalt</keyword>
<dbReference type="EC" id="1.1.1.262" evidence="10"/>
<dbReference type="NCBIfam" id="TIGR00557">
    <property type="entry name" value="pdxA"/>
    <property type="match status" value="1"/>
</dbReference>
<evidence type="ECO:0000256" key="2">
    <source>
        <dbReference type="ARBA" id="ARBA00022723"/>
    </source>
</evidence>
<evidence type="ECO:0000256" key="4">
    <source>
        <dbReference type="ARBA" id="ARBA00022842"/>
    </source>
</evidence>
<evidence type="ECO:0000256" key="6">
    <source>
        <dbReference type="ARBA" id="ARBA00023002"/>
    </source>
</evidence>
<feature type="binding site" evidence="10">
    <location>
        <position position="168"/>
    </location>
    <ligand>
        <name>a divalent metal cation</name>
        <dbReference type="ChEBI" id="CHEBI:60240"/>
        <note>ligand shared between dimeric partners</note>
    </ligand>
</feature>
<keyword evidence="6 10" id="KW-0560">Oxidoreductase</keyword>
<keyword evidence="2 10" id="KW-0479">Metal-binding</keyword>
<dbReference type="PANTHER" id="PTHR30004">
    <property type="entry name" value="4-HYDROXYTHREONINE-4-PHOSPHATE DEHYDROGENASE"/>
    <property type="match status" value="1"/>
</dbReference>
<name>A0ABT9AQR1_9GAMM</name>
<evidence type="ECO:0000313" key="11">
    <source>
        <dbReference type="EMBL" id="MDO7856684.1"/>
    </source>
</evidence>
<reference evidence="11" key="1">
    <citation type="submission" date="2023-07" db="EMBL/GenBank/DDBJ databases">
        <authorList>
            <person name="Yang W."/>
            <person name="Chen J."/>
            <person name="Ji P."/>
            <person name="Hu F."/>
        </authorList>
    </citation>
    <scope>NUCLEOTIDE SEQUENCE</scope>
    <source>
        <strain evidence="11">CRE-138-0111</strain>
    </source>
</reference>
<dbReference type="InterPro" id="IPR005255">
    <property type="entry name" value="PdxA_fam"/>
</dbReference>
<comment type="subcellular location">
    <subcellularLocation>
        <location evidence="10">Cytoplasm</location>
    </subcellularLocation>
</comment>
<dbReference type="HAMAP" id="MF_00536">
    <property type="entry name" value="PdxA"/>
    <property type="match status" value="1"/>
</dbReference>
<feature type="binding site" evidence="10">
    <location>
        <position position="276"/>
    </location>
    <ligand>
        <name>substrate</name>
    </ligand>
</feature>
<feature type="binding site" evidence="10">
    <location>
        <position position="294"/>
    </location>
    <ligand>
        <name>substrate</name>
    </ligand>
</feature>
<evidence type="ECO:0000256" key="5">
    <source>
        <dbReference type="ARBA" id="ARBA00022857"/>
    </source>
</evidence>
<protein>
    <recommendedName>
        <fullName evidence="10">4-hydroxythreonine-4-phosphate dehydrogenase</fullName>
        <ecNumber evidence="10">1.1.1.262</ecNumber>
    </recommendedName>
    <alternativeName>
        <fullName evidence="10">4-(phosphohydroxy)-L-threonine dehydrogenase</fullName>
    </alternativeName>
</protein>
<evidence type="ECO:0000256" key="1">
    <source>
        <dbReference type="ARBA" id="ARBA00022490"/>
    </source>
</evidence>
<evidence type="ECO:0000256" key="10">
    <source>
        <dbReference type="HAMAP-Rule" id="MF_00536"/>
    </source>
</evidence>
<dbReference type="SUPFAM" id="SSF53659">
    <property type="entry name" value="Isocitrate/Isopropylmalate dehydrogenase-like"/>
    <property type="match status" value="1"/>
</dbReference>
<gene>
    <name evidence="10 11" type="primary">pdxA</name>
    <name evidence="11" type="ORF">Q5E86_10005</name>
</gene>
<feature type="binding site" evidence="10">
    <location>
        <position position="213"/>
    </location>
    <ligand>
        <name>a divalent metal cation</name>
        <dbReference type="ChEBI" id="CHEBI:60240"/>
        <note>ligand shared between dimeric partners</note>
    </ligand>
</feature>
<dbReference type="Pfam" id="PF04166">
    <property type="entry name" value="PdxA"/>
    <property type="match status" value="1"/>
</dbReference>
<evidence type="ECO:0000256" key="9">
    <source>
        <dbReference type="ARBA" id="ARBA00023285"/>
    </source>
</evidence>
<keyword evidence="7 10" id="KW-0520">NAD</keyword>
<dbReference type="Gene3D" id="3.40.718.10">
    <property type="entry name" value="Isopropylmalate Dehydrogenase"/>
    <property type="match status" value="1"/>
</dbReference>
<organism evidence="11 12">
    <name type="scientific">Providencia huashanensis</name>
    <dbReference type="NCBI Taxonomy" id="3037798"/>
    <lineage>
        <taxon>Bacteria</taxon>
        <taxon>Pseudomonadati</taxon>
        <taxon>Pseudomonadota</taxon>
        <taxon>Gammaproteobacteria</taxon>
        <taxon>Enterobacterales</taxon>
        <taxon>Morganellaceae</taxon>
        <taxon>Providencia</taxon>
    </lineage>
</organism>
<comment type="caution">
    <text evidence="11">The sequence shown here is derived from an EMBL/GenBank/DDBJ whole genome shotgun (WGS) entry which is preliminary data.</text>
</comment>
<comment type="similarity">
    <text evidence="10">Belongs to the PdxA family.</text>
</comment>
<dbReference type="PANTHER" id="PTHR30004:SF5">
    <property type="entry name" value="4-HYDROXYTHREONINE-4-PHOSPHATE DEHYDROGENASE"/>
    <property type="match status" value="1"/>
</dbReference>
<comment type="pathway">
    <text evidence="10">Cofactor biosynthesis; pyridoxine 5'-phosphate biosynthesis; pyridoxine 5'-phosphate from D-erythrose 4-phosphate: step 4/5.</text>
</comment>
<feature type="binding site" evidence="10">
    <location>
        <position position="138"/>
    </location>
    <ligand>
        <name>substrate</name>
    </ligand>
</feature>
<keyword evidence="5 10" id="KW-0521">NADP</keyword>
<comment type="catalytic activity">
    <reaction evidence="10">
        <text>4-(phosphooxy)-L-threonine + NAD(+) = 3-amino-2-oxopropyl phosphate + CO2 + NADH</text>
        <dbReference type="Rhea" id="RHEA:32275"/>
        <dbReference type="ChEBI" id="CHEBI:16526"/>
        <dbReference type="ChEBI" id="CHEBI:57279"/>
        <dbReference type="ChEBI" id="CHEBI:57540"/>
        <dbReference type="ChEBI" id="CHEBI:57945"/>
        <dbReference type="ChEBI" id="CHEBI:58452"/>
        <dbReference type="EC" id="1.1.1.262"/>
    </reaction>
</comment>
<keyword evidence="1 10" id="KW-0963">Cytoplasm</keyword>
<comment type="function">
    <text evidence="10">Catalyzes the NAD(P)-dependent oxidation of 4-(phosphooxy)-L-threonine (HTP) into 2-amino-3-oxo-4-(phosphooxy)butyric acid which spontaneously decarboxylates to form 3-amino-2-oxopropyl phosphate (AHAP).</text>
</comment>
<keyword evidence="3 10" id="KW-0862">Zinc</keyword>
<proteinExistence type="inferred from homology"/>
<keyword evidence="4 10" id="KW-0460">Magnesium</keyword>
<dbReference type="Proteomes" id="UP001176478">
    <property type="component" value="Unassembled WGS sequence"/>
</dbReference>
<feature type="binding site" evidence="10">
    <location>
        <position position="285"/>
    </location>
    <ligand>
        <name>substrate</name>
    </ligand>
</feature>
<feature type="binding site" evidence="10">
    <location>
        <position position="139"/>
    </location>
    <ligand>
        <name>substrate</name>
    </ligand>
</feature>
<comment type="miscellaneous">
    <text evidence="10">The active site is located at the dimer interface.</text>
</comment>
<evidence type="ECO:0000256" key="3">
    <source>
        <dbReference type="ARBA" id="ARBA00022833"/>
    </source>
</evidence>
<evidence type="ECO:0000256" key="8">
    <source>
        <dbReference type="ARBA" id="ARBA00023096"/>
    </source>
</evidence>
<dbReference type="GO" id="GO:0050570">
    <property type="term" value="F:4-hydroxythreonine-4-phosphate dehydrogenase activity"/>
    <property type="evidence" value="ECO:0007669"/>
    <property type="project" value="UniProtKB-EC"/>
</dbReference>
<accession>A0ABT9AQR1</accession>
<evidence type="ECO:0000313" key="12">
    <source>
        <dbReference type="Proteomes" id="UP001176478"/>
    </source>
</evidence>
<evidence type="ECO:0000256" key="7">
    <source>
        <dbReference type="ARBA" id="ARBA00023027"/>
    </source>
</evidence>
<dbReference type="EMBL" id="JAUQTG010000004">
    <property type="protein sequence ID" value="MDO7856684.1"/>
    <property type="molecule type" value="Genomic_DNA"/>
</dbReference>
<comment type="cofactor">
    <cofactor evidence="10">
        <name>Zn(2+)</name>
        <dbReference type="ChEBI" id="CHEBI:29105"/>
    </cofactor>
    <cofactor evidence="10">
        <name>Mg(2+)</name>
        <dbReference type="ChEBI" id="CHEBI:18420"/>
    </cofactor>
    <cofactor evidence="10">
        <name>Co(2+)</name>
        <dbReference type="ChEBI" id="CHEBI:48828"/>
    </cofactor>
    <text evidence="10">Binds 1 divalent metal cation per subunit. Can use ions such as Zn(2+), Mg(2+) or Co(2+).</text>
</comment>
<reference evidence="11" key="2">
    <citation type="journal article" date="2024" name="Int. J. Antimicrob. Agents">
        <title>Identification of a novel Providencia species showing multi-drug-resistant in three patients with hospital-acquired infection.</title>
        <authorList>
            <person name="Yang W."/>
            <person name="Chen J."/>
            <person name="Yang F."/>
            <person name="Ji P."/>
            <person name="Shen S."/>
            <person name="Yin D."/>
            <person name="Hu F."/>
        </authorList>
    </citation>
    <scope>NUCLEOTIDE SEQUENCE</scope>
    <source>
        <strain evidence="11">CRE-138-0111</strain>
    </source>
</reference>
<keyword evidence="12" id="KW-1185">Reference proteome</keyword>
<dbReference type="InterPro" id="IPR037510">
    <property type="entry name" value="PdxA"/>
</dbReference>
<feature type="binding site" evidence="10">
    <location>
        <position position="268"/>
    </location>
    <ligand>
        <name>a divalent metal cation</name>
        <dbReference type="ChEBI" id="CHEBI:60240"/>
        <note>ligand shared between dimeric partners</note>
    </ligand>
</feature>
<keyword evidence="8 10" id="KW-0664">Pyridoxine biosynthesis</keyword>
<sequence length="350" mass="37360">MMKNLIKPIVITPGEPAGVGPDLLIQLTQQAWPVELVACADPNLLLERAKTLNLPLTLTEYESSKAVKAHTPGHLSIIPVDLNTPAKAGVLNVANGSYVVDTLAQACDGCLKGEFSAIVTGPVHKGIINDAGVPFSGHTEFFAERSGCERVVMMLATEELRVALATTHLPLKDVSGAITQQSLREVITILHHDLQTKFGIEKPTIYVCGLNPHAGEGGHMGTEEIDTIEPALESLRVEGVHLVGPLPADTLFQPKYLDHADAVLAMYHDQGLPVLKYQGFGRAVNITLGLPFIRTSVDHGTALELAGTGHADAGSFITALKLAIQMTSKNTWIIESIRGTLPANVSGRTF</sequence>